<feature type="region of interest" description="Disordered" evidence="3">
    <location>
        <begin position="1"/>
        <end position="25"/>
    </location>
</feature>
<dbReference type="NCBIfam" id="TIGR01840">
    <property type="entry name" value="esterase_phb"/>
    <property type="match status" value="1"/>
</dbReference>
<dbReference type="PANTHER" id="PTHR43037">
    <property type="entry name" value="UNNAMED PRODUCT-RELATED"/>
    <property type="match status" value="1"/>
</dbReference>
<accession>A0A7S6ZTB2</accession>
<dbReference type="SUPFAM" id="SSF53474">
    <property type="entry name" value="alpha/beta-Hydrolases"/>
    <property type="match status" value="1"/>
</dbReference>
<dbReference type="InterPro" id="IPR029058">
    <property type="entry name" value="AB_hydrolase_fold"/>
</dbReference>
<reference evidence="4 5" key="1">
    <citation type="submission" date="2020-10" db="EMBL/GenBank/DDBJ databases">
        <title>complete genome sequencing of Lysobacter sp. H21R20.</title>
        <authorList>
            <person name="Bae J.-W."/>
            <person name="Lee S.-Y."/>
        </authorList>
    </citation>
    <scope>NUCLEOTIDE SEQUENCE [LARGE SCALE GENOMIC DNA]</scope>
    <source>
        <strain evidence="4 5">H21R20</strain>
    </source>
</reference>
<keyword evidence="1" id="KW-0732">Signal</keyword>
<evidence type="ECO:0000313" key="4">
    <source>
        <dbReference type="EMBL" id="QOW20524.1"/>
    </source>
</evidence>
<dbReference type="Gene3D" id="3.40.50.1820">
    <property type="entry name" value="alpha/beta hydrolase"/>
    <property type="match status" value="1"/>
</dbReference>
<feature type="region of interest" description="Disordered" evidence="3">
    <location>
        <begin position="73"/>
        <end position="101"/>
    </location>
</feature>
<sequence length="405" mass="41390">MKPPESFLSRVRRATPRAVVSGDRRKPALDIAATINQALTSAGLLPQRDKNAAPAFAGGVPAVPAMSDLAARFTPTDTPSASRIPPAPPARSATKTPGAAGQFKAPAGITLERSYTNAAGTRTYLLYVPPGLDLATPAPLVLMLHGCTQDPADFATGTGMNALADQFGMLVAYPAQTARANGSNCWNWFRGQDQARGAGEPSILAGIVADIAADHRVDQARVYVAGLSAGAAMAVILGRTYPDVFAAVGAHSGLPFAAATDMSGAFAAMQGRAATPGAGAKSNAAAARRSARAVPIPTIVFHGDADRTVNASNGQAIVDDILGSHEPSDRLASASVQAEAGGRAYTRQIHADDSGLPIVELWDLHGAGHAWSGGNPAGSFTDASGPDASAEMLRFFLRHTGAGNG</sequence>
<dbReference type="InterPro" id="IPR050955">
    <property type="entry name" value="Plant_Biomass_Hydrol_Est"/>
</dbReference>
<organism evidence="4 5">
    <name type="scientific">Novilysobacter ciconiae</name>
    <dbReference type="NCBI Taxonomy" id="2781022"/>
    <lineage>
        <taxon>Bacteria</taxon>
        <taxon>Pseudomonadati</taxon>
        <taxon>Pseudomonadota</taxon>
        <taxon>Gammaproteobacteria</taxon>
        <taxon>Lysobacterales</taxon>
        <taxon>Lysobacteraceae</taxon>
        <taxon>Novilysobacter</taxon>
    </lineage>
</organism>
<protein>
    <submittedName>
        <fullName evidence="4">PHB depolymerase family esterase</fullName>
    </submittedName>
</protein>
<dbReference type="RefSeq" id="WP_193986963.1">
    <property type="nucleotide sequence ID" value="NZ_CP063656.1"/>
</dbReference>
<dbReference type="KEGG" id="lcic:INQ41_05790"/>
<dbReference type="InterPro" id="IPR010126">
    <property type="entry name" value="Esterase_phb"/>
</dbReference>
<evidence type="ECO:0000256" key="1">
    <source>
        <dbReference type="ARBA" id="ARBA00022729"/>
    </source>
</evidence>
<dbReference type="Pfam" id="PF10503">
    <property type="entry name" value="Esterase_PHB"/>
    <property type="match status" value="1"/>
</dbReference>
<evidence type="ECO:0000256" key="3">
    <source>
        <dbReference type="SAM" id="MobiDB-lite"/>
    </source>
</evidence>
<name>A0A7S6ZTB2_9GAMM</name>
<dbReference type="GO" id="GO:0016787">
    <property type="term" value="F:hydrolase activity"/>
    <property type="evidence" value="ECO:0007669"/>
    <property type="project" value="UniProtKB-KW"/>
</dbReference>
<dbReference type="EMBL" id="CP063656">
    <property type="protein sequence ID" value="QOW20524.1"/>
    <property type="molecule type" value="Genomic_DNA"/>
</dbReference>
<evidence type="ECO:0000313" key="5">
    <source>
        <dbReference type="Proteomes" id="UP000594059"/>
    </source>
</evidence>
<keyword evidence="5" id="KW-1185">Reference proteome</keyword>
<dbReference type="AlphaFoldDB" id="A0A7S6ZTB2"/>
<gene>
    <name evidence="4" type="ORF">INQ41_05790</name>
</gene>
<evidence type="ECO:0000256" key="2">
    <source>
        <dbReference type="ARBA" id="ARBA00022801"/>
    </source>
</evidence>
<proteinExistence type="predicted"/>
<dbReference type="Proteomes" id="UP000594059">
    <property type="component" value="Chromosome"/>
</dbReference>
<dbReference type="PANTHER" id="PTHR43037:SF1">
    <property type="entry name" value="BLL1128 PROTEIN"/>
    <property type="match status" value="1"/>
</dbReference>
<dbReference type="GO" id="GO:0005576">
    <property type="term" value="C:extracellular region"/>
    <property type="evidence" value="ECO:0007669"/>
    <property type="project" value="InterPro"/>
</dbReference>
<keyword evidence="2" id="KW-0378">Hydrolase</keyword>